<name>A0ABR9B9V0_9RHOO</name>
<protein>
    <submittedName>
        <fullName evidence="2">Glutathione S-transferase family protein</fullName>
    </submittedName>
</protein>
<dbReference type="SUPFAM" id="SSF47616">
    <property type="entry name" value="GST C-terminal domain-like"/>
    <property type="match status" value="1"/>
</dbReference>
<proteinExistence type="predicted"/>
<dbReference type="SFLD" id="SFLDS00019">
    <property type="entry name" value="Glutathione_Transferase_(cytos"/>
    <property type="match status" value="1"/>
</dbReference>
<dbReference type="InterPro" id="IPR004045">
    <property type="entry name" value="Glutathione_S-Trfase_N"/>
</dbReference>
<reference evidence="3" key="1">
    <citation type="submission" date="2023-07" db="EMBL/GenBank/DDBJ databases">
        <title>Thauera sp. CAU 1555 isolated from sand of Yaerae Beach.</title>
        <authorList>
            <person name="Kim W."/>
        </authorList>
    </citation>
    <scope>NUCLEOTIDE SEQUENCE [LARGE SCALE GENOMIC DNA]</scope>
    <source>
        <strain evidence="3">CAU 1555</strain>
    </source>
</reference>
<dbReference type="InterPro" id="IPR040079">
    <property type="entry name" value="Glutathione_S-Trfase"/>
</dbReference>
<feature type="domain" description="GST N-terminal" evidence="1">
    <location>
        <begin position="1"/>
        <end position="82"/>
    </location>
</feature>
<accession>A0ABR9B9V0</accession>
<dbReference type="CDD" id="cd00570">
    <property type="entry name" value="GST_N_family"/>
    <property type="match status" value="1"/>
</dbReference>
<dbReference type="SFLD" id="SFLDG00358">
    <property type="entry name" value="Main_(cytGST)"/>
    <property type="match status" value="1"/>
</dbReference>
<dbReference type="PANTHER" id="PTHR44051:SF8">
    <property type="entry name" value="GLUTATHIONE S-TRANSFERASE GSTA"/>
    <property type="match status" value="1"/>
</dbReference>
<dbReference type="EMBL" id="JACYTO010000001">
    <property type="protein sequence ID" value="MBD8503022.1"/>
    <property type="molecule type" value="Genomic_DNA"/>
</dbReference>
<evidence type="ECO:0000313" key="3">
    <source>
        <dbReference type="Proteomes" id="UP000603602"/>
    </source>
</evidence>
<keyword evidence="3" id="KW-1185">Reference proteome</keyword>
<dbReference type="Gene3D" id="1.20.1050.10">
    <property type="match status" value="1"/>
</dbReference>
<dbReference type="RefSeq" id="WP_187717760.1">
    <property type="nucleotide sequence ID" value="NZ_JACTAH010000001.1"/>
</dbReference>
<dbReference type="PROSITE" id="PS50404">
    <property type="entry name" value="GST_NTER"/>
    <property type="match status" value="1"/>
</dbReference>
<organism evidence="2 3">
    <name type="scientific">Thauera sedimentorum</name>
    <dbReference type="NCBI Taxonomy" id="2767595"/>
    <lineage>
        <taxon>Bacteria</taxon>
        <taxon>Pseudomonadati</taxon>
        <taxon>Pseudomonadota</taxon>
        <taxon>Betaproteobacteria</taxon>
        <taxon>Rhodocyclales</taxon>
        <taxon>Zoogloeaceae</taxon>
        <taxon>Thauera</taxon>
    </lineage>
</organism>
<evidence type="ECO:0000259" key="1">
    <source>
        <dbReference type="PROSITE" id="PS50404"/>
    </source>
</evidence>
<gene>
    <name evidence="2" type="ORF">IFO67_09020</name>
</gene>
<dbReference type="Gene3D" id="3.40.30.10">
    <property type="entry name" value="Glutaredoxin"/>
    <property type="match status" value="1"/>
</dbReference>
<comment type="caution">
    <text evidence="2">The sequence shown here is derived from an EMBL/GenBank/DDBJ whole genome shotgun (WGS) entry which is preliminary data.</text>
</comment>
<dbReference type="CDD" id="cd00299">
    <property type="entry name" value="GST_C_family"/>
    <property type="match status" value="1"/>
</dbReference>
<dbReference type="Pfam" id="PF13417">
    <property type="entry name" value="GST_N_3"/>
    <property type="match status" value="1"/>
</dbReference>
<evidence type="ECO:0000313" key="2">
    <source>
        <dbReference type="EMBL" id="MBD8503022.1"/>
    </source>
</evidence>
<dbReference type="Proteomes" id="UP000603602">
    <property type="component" value="Unassembled WGS sequence"/>
</dbReference>
<dbReference type="Pfam" id="PF13410">
    <property type="entry name" value="GST_C_2"/>
    <property type="match status" value="1"/>
</dbReference>
<sequence length="219" mass="24918">MALILYHGAGSPYGWRVWMALEHKRLDYELRVLSFDDAEMKQAAYLAINPRGKVPTIDDGGFTLFESGAILEYLDERFPQAPLLFPGTVERRALIRRKAREAEQYAAVALETLVWAVFYTPRERWDDALIARGREEFARELAYWESAIDGPGLAGAWSAADFTLYPLIALALRIERVRTDLALRAAIGPRLAAWMARVEALPWFARTWPQHWERGGLPG</sequence>
<dbReference type="InterPro" id="IPR036282">
    <property type="entry name" value="Glutathione-S-Trfase_C_sf"/>
</dbReference>
<dbReference type="InterPro" id="IPR036249">
    <property type="entry name" value="Thioredoxin-like_sf"/>
</dbReference>
<dbReference type="PANTHER" id="PTHR44051">
    <property type="entry name" value="GLUTATHIONE S-TRANSFERASE-RELATED"/>
    <property type="match status" value="1"/>
</dbReference>
<dbReference type="SUPFAM" id="SSF52833">
    <property type="entry name" value="Thioredoxin-like"/>
    <property type="match status" value="1"/>
</dbReference>